<evidence type="ECO:0000313" key="10">
    <source>
        <dbReference type="EMBL" id="GMG87358.1"/>
    </source>
</evidence>
<organism evidence="10 11">
    <name type="scientific">Biformimicrobium ophioploci</name>
    <dbReference type="NCBI Taxonomy" id="3036711"/>
    <lineage>
        <taxon>Bacteria</taxon>
        <taxon>Pseudomonadati</taxon>
        <taxon>Pseudomonadota</taxon>
        <taxon>Gammaproteobacteria</taxon>
        <taxon>Cellvibrionales</taxon>
        <taxon>Microbulbiferaceae</taxon>
        <taxon>Biformimicrobium</taxon>
    </lineage>
</organism>
<dbReference type="EMBL" id="BSYJ01000003">
    <property type="protein sequence ID" value="GMG87358.1"/>
    <property type="molecule type" value="Genomic_DNA"/>
</dbReference>
<dbReference type="SUPFAM" id="SSF55920">
    <property type="entry name" value="Creatinase/aminopeptidase"/>
    <property type="match status" value="1"/>
</dbReference>
<evidence type="ECO:0000256" key="2">
    <source>
        <dbReference type="ARBA" id="ARBA00022723"/>
    </source>
</evidence>
<dbReference type="InterPro" id="IPR022846">
    <property type="entry name" value="X_Pro_dipept"/>
</dbReference>
<keyword evidence="3 7" id="KW-0378">Hydrolase</keyword>
<feature type="domain" description="Peptidase M24" evidence="8">
    <location>
        <begin position="223"/>
        <end position="481"/>
    </location>
</feature>
<dbReference type="PROSITE" id="PS00491">
    <property type="entry name" value="PROLINE_PEPTIDASE"/>
    <property type="match status" value="1"/>
</dbReference>
<dbReference type="InterPro" id="IPR036005">
    <property type="entry name" value="Creatinase/aminopeptidase-like"/>
</dbReference>
<feature type="binding site" evidence="7">
    <location>
        <position position="312"/>
    </location>
    <ligand>
        <name>Mn(2+)</name>
        <dbReference type="ChEBI" id="CHEBI:29035"/>
        <label>1</label>
    </ligand>
</feature>
<comment type="function">
    <text evidence="7">Splits dipeptides with a prolyl residue in the C-terminal position.</text>
</comment>
<feature type="binding site" evidence="7">
    <location>
        <position position="476"/>
    </location>
    <ligand>
        <name>Mn(2+)</name>
        <dbReference type="ChEBI" id="CHEBI:29035"/>
        <label>2</label>
    </ligand>
</feature>
<feature type="binding site" evidence="7">
    <location>
        <position position="301"/>
    </location>
    <ligand>
        <name>Mn(2+)</name>
        <dbReference type="ChEBI" id="CHEBI:29035"/>
        <label>2</label>
    </ligand>
</feature>
<sequence length="496" mass="55172">MPSGIFVLLLQAATTQAAAINRVFRIIILFIRAGMLLPEAQYTLSGIHTKPLPKREPRNHPMDKSLFADHMSTLRARYDRILNECDYDALYIFSGSPKRQFLDDMDYPFKVNPHFKALVPVIDNPHSWVVYRAGQKPQLLFYRPVDFWHYVPPEPNDFWTDEFDIVLIASPDEAKAHLNADKPAFLGETEKLPGWPLGDENPQLLTARLHWERAVKTPYEVACLREANRLAVAGHRAAEAAFHDGASEFEINLAYLGAAGQGENTVPYSNIVALNEHTAILHYTHLSNRRLGGDLLSFLIDAGANCYGYASDITRTYAKNGGEFADIIAAMDEMQLKLCDGLQAGVNYPDLHEQCHLGVADILKRFGVLNCEPQSAVDSGLSGTFLPHGLGHFLGLQVHDVGGHQAGPDGGVIQPPKKFPFLRTTRKVEAGHVFTIEPGLYFIDSLLADLKKGAHTSEVNWARVDAFRPFGGIRIEDNIAVYADGNENMTRDVYRG</sequence>
<evidence type="ECO:0000256" key="7">
    <source>
        <dbReference type="HAMAP-Rule" id="MF_01279"/>
    </source>
</evidence>
<dbReference type="InterPro" id="IPR029149">
    <property type="entry name" value="Creatin/AminoP/Spt16_N"/>
</dbReference>
<dbReference type="InterPro" id="IPR000994">
    <property type="entry name" value="Pept_M24"/>
</dbReference>
<dbReference type="Gene3D" id="3.90.230.10">
    <property type="entry name" value="Creatinase/methionine aminopeptidase superfamily"/>
    <property type="match status" value="1"/>
</dbReference>
<evidence type="ECO:0000256" key="1">
    <source>
        <dbReference type="ARBA" id="ARBA00022670"/>
    </source>
</evidence>
<dbReference type="InterPro" id="IPR048819">
    <property type="entry name" value="PepQ_N"/>
</dbReference>
<dbReference type="PANTHER" id="PTHR43226">
    <property type="entry name" value="XAA-PRO AMINOPEPTIDASE 3"/>
    <property type="match status" value="1"/>
</dbReference>
<dbReference type="Pfam" id="PF21216">
    <property type="entry name" value="PepQ_N"/>
    <property type="match status" value="1"/>
</dbReference>
<keyword evidence="4 7" id="KW-0224">Dipeptidase</keyword>
<feature type="binding site" evidence="7">
    <location>
        <position position="312"/>
    </location>
    <ligand>
        <name>Mn(2+)</name>
        <dbReference type="ChEBI" id="CHEBI:29035"/>
        <label>2</label>
    </ligand>
</feature>
<reference evidence="10 11" key="1">
    <citation type="submission" date="2023-04" db="EMBL/GenBank/DDBJ databases">
        <title>Marinobulbifer ophiurae gen. nov., sp. Nov., isolate from tissue of brittle star Ophioplocus japonicus.</title>
        <authorList>
            <person name="Kawano K."/>
            <person name="Sawayama S."/>
            <person name="Nakagawa S."/>
        </authorList>
    </citation>
    <scope>NUCLEOTIDE SEQUENCE [LARGE SCALE GENOMIC DNA]</scope>
    <source>
        <strain evidence="10 11">NKW57</strain>
    </source>
</reference>
<comment type="catalytic activity">
    <reaction evidence="7">
        <text>Xaa-L-Pro dipeptide + H2O = an L-alpha-amino acid + L-proline</text>
        <dbReference type="Rhea" id="RHEA:76407"/>
        <dbReference type="ChEBI" id="CHEBI:15377"/>
        <dbReference type="ChEBI" id="CHEBI:59869"/>
        <dbReference type="ChEBI" id="CHEBI:60039"/>
        <dbReference type="ChEBI" id="CHEBI:195196"/>
        <dbReference type="EC" id="3.4.13.9"/>
    </reaction>
</comment>
<dbReference type="Proteomes" id="UP001224392">
    <property type="component" value="Unassembled WGS sequence"/>
</dbReference>
<keyword evidence="5 7" id="KW-0482">Metalloprotease</keyword>
<evidence type="ECO:0000256" key="6">
    <source>
        <dbReference type="ARBA" id="ARBA00023211"/>
    </source>
</evidence>
<accession>A0ABQ6LZ36</accession>
<name>A0ABQ6LZ36_9GAMM</name>
<dbReference type="InterPro" id="IPR001131">
    <property type="entry name" value="Peptidase_M24B_aminopep-P_CS"/>
</dbReference>
<evidence type="ECO:0000256" key="4">
    <source>
        <dbReference type="ARBA" id="ARBA00022997"/>
    </source>
</evidence>
<proteinExistence type="inferred from homology"/>
<comment type="similarity">
    <text evidence="7">Belongs to the peptidase M24B family. Bacterial-type prolidase subfamily.</text>
</comment>
<evidence type="ECO:0000256" key="3">
    <source>
        <dbReference type="ARBA" id="ARBA00022801"/>
    </source>
</evidence>
<evidence type="ECO:0000256" key="5">
    <source>
        <dbReference type="ARBA" id="ARBA00023049"/>
    </source>
</evidence>
<dbReference type="CDD" id="cd01087">
    <property type="entry name" value="Prolidase"/>
    <property type="match status" value="1"/>
</dbReference>
<dbReference type="Pfam" id="PF00557">
    <property type="entry name" value="Peptidase_M24"/>
    <property type="match status" value="1"/>
</dbReference>
<keyword evidence="1 7" id="KW-0645">Protease</keyword>
<evidence type="ECO:0000313" key="11">
    <source>
        <dbReference type="Proteomes" id="UP001224392"/>
    </source>
</evidence>
<evidence type="ECO:0000259" key="9">
    <source>
        <dbReference type="Pfam" id="PF21216"/>
    </source>
</evidence>
<dbReference type="Gene3D" id="3.40.350.10">
    <property type="entry name" value="Creatinase/prolidase N-terminal domain"/>
    <property type="match status" value="1"/>
</dbReference>
<keyword evidence="6 7" id="KW-0464">Manganese</keyword>
<gene>
    <name evidence="7 10" type="primary">pepQ</name>
    <name evidence="10" type="ORF">MNKW57_16790</name>
</gene>
<feature type="binding site" evidence="7">
    <location>
        <position position="476"/>
    </location>
    <ligand>
        <name>Mn(2+)</name>
        <dbReference type="ChEBI" id="CHEBI:29035"/>
        <label>1</label>
    </ligand>
</feature>
<feature type="domain" description="Xaa-Pro dipeptidase N-terminal" evidence="9">
    <location>
        <begin position="65"/>
        <end position="211"/>
    </location>
</feature>
<dbReference type="NCBIfam" id="NF010133">
    <property type="entry name" value="PRK13607.1"/>
    <property type="match status" value="1"/>
</dbReference>
<dbReference type="EC" id="3.4.13.9" evidence="7"/>
<comment type="cofactor">
    <cofactor evidence="7">
        <name>Mn(2+)</name>
        <dbReference type="ChEBI" id="CHEBI:29035"/>
    </cofactor>
    <text evidence="7">Binds 2 manganese ions per subunit.</text>
</comment>
<keyword evidence="2 7" id="KW-0479">Metal-binding</keyword>
<keyword evidence="11" id="KW-1185">Reference proteome</keyword>
<dbReference type="InterPro" id="IPR052433">
    <property type="entry name" value="X-Pro_dipept-like"/>
</dbReference>
<protein>
    <recommendedName>
        <fullName evidence="7">Xaa-Pro dipeptidase</fullName>
        <shortName evidence="7">X-Pro dipeptidase</shortName>
        <ecNumber evidence="7">3.4.13.9</ecNumber>
    </recommendedName>
    <alternativeName>
        <fullName evidence="7">Imidodipeptidase</fullName>
    </alternativeName>
    <alternativeName>
        <fullName evidence="7">Proline dipeptidase</fullName>
        <shortName evidence="7">Prolidase</shortName>
    </alternativeName>
</protein>
<feature type="binding site" evidence="7">
    <location>
        <position position="392"/>
    </location>
    <ligand>
        <name>Mn(2+)</name>
        <dbReference type="ChEBI" id="CHEBI:29035"/>
        <label>1</label>
    </ligand>
</feature>
<comment type="caution">
    <text evidence="10">The sequence shown here is derived from an EMBL/GenBank/DDBJ whole genome shotgun (WGS) entry which is preliminary data.</text>
</comment>
<evidence type="ECO:0000259" key="8">
    <source>
        <dbReference type="Pfam" id="PF00557"/>
    </source>
</evidence>
<dbReference type="PANTHER" id="PTHR43226:SF8">
    <property type="entry name" value="XAA-PRO DIPEPTIDASE"/>
    <property type="match status" value="1"/>
</dbReference>
<feature type="binding site" evidence="7">
    <location>
        <position position="437"/>
    </location>
    <ligand>
        <name>Mn(2+)</name>
        <dbReference type="ChEBI" id="CHEBI:29035"/>
        <label>1</label>
    </ligand>
</feature>
<dbReference type="HAMAP" id="MF_01279">
    <property type="entry name" value="X_Pro_dipeptid"/>
    <property type="match status" value="1"/>
</dbReference>